<keyword evidence="3" id="KW-1185">Reference proteome</keyword>
<feature type="chain" id="PRO_5008686463" evidence="1">
    <location>
        <begin position="24"/>
        <end position="159"/>
    </location>
</feature>
<accession>A0A1C3XDH1</accession>
<feature type="signal peptide" evidence="1">
    <location>
        <begin position="1"/>
        <end position="23"/>
    </location>
</feature>
<evidence type="ECO:0000313" key="2">
    <source>
        <dbReference type="EMBL" id="SCB50156.1"/>
    </source>
</evidence>
<protein>
    <submittedName>
        <fullName evidence="2">Uncharacterized protein</fullName>
    </submittedName>
</protein>
<evidence type="ECO:0000256" key="1">
    <source>
        <dbReference type="SAM" id="SignalP"/>
    </source>
</evidence>
<dbReference type="Proteomes" id="UP000199101">
    <property type="component" value="Unassembled WGS sequence"/>
</dbReference>
<dbReference type="OrthoDB" id="8129098at2"/>
<reference evidence="3" key="1">
    <citation type="submission" date="2016-08" db="EMBL/GenBank/DDBJ databases">
        <authorList>
            <person name="Varghese N."/>
            <person name="Submissions Spin"/>
        </authorList>
    </citation>
    <scope>NUCLEOTIDE SEQUENCE [LARGE SCALE GENOMIC DNA]</scope>
    <source>
        <strain evidence="3">HAMBI 2975</strain>
    </source>
</reference>
<dbReference type="AlphaFoldDB" id="A0A1C3XDH1"/>
<organism evidence="2 3">
    <name type="scientific">Rhizobium multihospitium</name>
    <dbReference type="NCBI Taxonomy" id="410764"/>
    <lineage>
        <taxon>Bacteria</taxon>
        <taxon>Pseudomonadati</taxon>
        <taxon>Pseudomonadota</taxon>
        <taxon>Alphaproteobacteria</taxon>
        <taxon>Hyphomicrobiales</taxon>
        <taxon>Rhizobiaceae</taxon>
        <taxon>Rhizobium/Agrobacterium group</taxon>
        <taxon>Rhizobium</taxon>
    </lineage>
</organism>
<name>A0A1C3XDH1_9HYPH</name>
<sequence>MRLPALTILAAPVLLLIASPGLAADSAFSYKTSYRNVTSDPDNVWTGDALAPNSKGTVTIHEYQLRTPDGDWLISQIWNDDCSSGTCPTRVLRVGPNGARQVVVDDMMHQIVPPDDPRFAGMASNKATEAFARQPFTLRDNGKTLVNGDFKFQVDGSKP</sequence>
<proteinExistence type="predicted"/>
<dbReference type="STRING" id="410764.GA0061103_0767"/>
<evidence type="ECO:0000313" key="3">
    <source>
        <dbReference type="Proteomes" id="UP000199101"/>
    </source>
</evidence>
<keyword evidence="1" id="KW-0732">Signal</keyword>
<dbReference type="EMBL" id="FMAG01000015">
    <property type="protein sequence ID" value="SCB50156.1"/>
    <property type="molecule type" value="Genomic_DNA"/>
</dbReference>
<gene>
    <name evidence="2" type="ORF">GA0061103_0767</name>
</gene>